<dbReference type="AlphaFoldDB" id="A0A165QZ12"/>
<gene>
    <name evidence="2" type="ORF">DAEQUDRAFT_725723</name>
</gene>
<evidence type="ECO:0000313" key="3">
    <source>
        <dbReference type="Proteomes" id="UP000076727"/>
    </source>
</evidence>
<evidence type="ECO:0000256" key="1">
    <source>
        <dbReference type="SAM" id="MobiDB-lite"/>
    </source>
</evidence>
<protein>
    <submittedName>
        <fullName evidence="2">Uncharacterized protein</fullName>
    </submittedName>
</protein>
<keyword evidence="3" id="KW-1185">Reference proteome</keyword>
<accession>A0A165QZ12</accession>
<evidence type="ECO:0000313" key="2">
    <source>
        <dbReference type="EMBL" id="KZT70103.1"/>
    </source>
</evidence>
<organism evidence="2 3">
    <name type="scientific">Daedalea quercina L-15889</name>
    <dbReference type="NCBI Taxonomy" id="1314783"/>
    <lineage>
        <taxon>Eukaryota</taxon>
        <taxon>Fungi</taxon>
        <taxon>Dikarya</taxon>
        <taxon>Basidiomycota</taxon>
        <taxon>Agaricomycotina</taxon>
        <taxon>Agaricomycetes</taxon>
        <taxon>Polyporales</taxon>
        <taxon>Fomitopsis</taxon>
    </lineage>
</organism>
<sequence length="126" mass="14050">MLPRHPRRSLAPALAARLFFSNRHNRHVVSLQYTHFALIYAGLKGNTIPVCTVQKPEAQIRMSPKRSSQLPDRPGERLARRIGNPETVTPSIVKAAVGEKCAHRGLQKRRGGARRARPCVIKTAET</sequence>
<reference evidence="2 3" key="1">
    <citation type="journal article" date="2016" name="Mol. Biol. Evol.">
        <title>Comparative Genomics of Early-Diverging Mushroom-Forming Fungi Provides Insights into the Origins of Lignocellulose Decay Capabilities.</title>
        <authorList>
            <person name="Nagy L.G."/>
            <person name="Riley R."/>
            <person name="Tritt A."/>
            <person name="Adam C."/>
            <person name="Daum C."/>
            <person name="Floudas D."/>
            <person name="Sun H."/>
            <person name="Yadav J.S."/>
            <person name="Pangilinan J."/>
            <person name="Larsson K.H."/>
            <person name="Matsuura K."/>
            <person name="Barry K."/>
            <person name="Labutti K."/>
            <person name="Kuo R."/>
            <person name="Ohm R.A."/>
            <person name="Bhattacharya S.S."/>
            <person name="Shirouzu T."/>
            <person name="Yoshinaga Y."/>
            <person name="Martin F.M."/>
            <person name="Grigoriev I.V."/>
            <person name="Hibbett D.S."/>
        </authorList>
    </citation>
    <scope>NUCLEOTIDE SEQUENCE [LARGE SCALE GENOMIC DNA]</scope>
    <source>
        <strain evidence="2 3">L-15889</strain>
    </source>
</reference>
<dbReference type="Proteomes" id="UP000076727">
    <property type="component" value="Unassembled WGS sequence"/>
</dbReference>
<name>A0A165QZ12_9APHY</name>
<dbReference type="EMBL" id="KV429053">
    <property type="protein sequence ID" value="KZT70103.1"/>
    <property type="molecule type" value="Genomic_DNA"/>
</dbReference>
<proteinExistence type="predicted"/>
<feature type="region of interest" description="Disordered" evidence="1">
    <location>
        <begin position="59"/>
        <end position="85"/>
    </location>
</feature>